<evidence type="ECO:0000256" key="4">
    <source>
        <dbReference type="SAM" id="MobiDB-lite"/>
    </source>
</evidence>
<dbReference type="EMBL" id="JAATEM010000048">
    <property type="protein sequence ID" value="NJP53817.1"/>
    <property type="molecule type" value="Genomic_DNA"/>
</dbReference>
<dbReference type="Pfam" id="PF00668">
    <property type="entry name" value="Condensation"/>
    <property type="match status" value="1"/>
</dbReference>
<dbReference type="Gene3D" id="3.30.300.30">
    <property type="match status" value="1"/>
</dbReference>
<protein>
    <submittedName>
        <fullName evidence="6">Amino acid adenylation domain-containing protein</fullName>
    </submittedName>
</protein>
<dbReference type="InterPro" id="IPR020845">
    <property type="entry name" value="AMP-binding_CS"/>
</dbReference>
<dbReference type="InterPro" id="IPR000873">
    <property type="entry name" value="AMP-dep_synth/lig_dom"/>
</dbReference>
<reference evidence="6 7" key="1">
    <citation type="submission" date="2020-03" db="EMBL/GenBank/DDBJ databases">
        <title>WGS of actinomycetes isolated from Thailand.</title>
        <authorList>
            <person name="Thawai C."/>
        </authorList>
    </citation>
    <scope>NUCLEOTIDE SEQUENCE [LARGE SCALE GENOMIC DNA]</scope>
    <source>
        <strain evidence="6 7">SBST2-5</strain>
    </source>
</reference>
<evidence type="ECO:0000313" key="6">
    <source>
        <dbReference type="EMBL" id="NJP53817.1"/>
    </source>
</evidence>
<accession>A0ABX1AEW5</accession>
<dbReference type="SUPFAM" id="SSF56801">
    <property type="entry name" value="Acetyl-CoA synthetase-like"/>
    <property type="match status" value="1"/>
</dbReference>
<dbReference type="InterPro" id="IPR006162">
    <property type="entry name" value="Ppantetheine_attach_site"/>
</dbReference>
<feature type="domain" description="Carrier" evidence="5">
    <location>
        <begin position="971"/>
        <end position="1046"/>
    </location>
</feature>
<dbReference type="InterPro" id="IPR045851">
    <property type="entry name" value="AMP-bd_C_sf"/>
</dbReference>
<evidence type="ECO:0000256" key="1">
    <source>
        <dbReference type="ARBA" id="ARBA00001957"/>
    </source>
</evidence>
<dbReference type="InterPro" id="IPR025110">
    <property type="entry name" value="AMP-bd_C"/>
</dbReference>
<dbReference type="SMART" id="SM00823">
    <property type="entry name" value="PKS_PP"/>
    <property type="match status" value="1"/>
</dbReference>
<keyword evidence="3" id="KW-0597">Phosphoprotein</keyword>
<dbReference type="InterPro" id="IPR042099">
    <property type="entry name" value="ANL_N_sf"/>
</dbReference>
<dbReference type="Pfam" id="PF00550">
    <property type="entry name" value="PP-binding"/>
    <property type="match status" value="1"/>
</dbReference>
<dbReference type="InterPro" id="IPR010071">
    <property type="entry name" value="AA_adenyl_dom"/>
</dbReference>
<name>A0ABX1AEW5_9ACTN</name>
<feature type="region of interest" description="Disordered" evidence="4">
    <location>
        <begin position="954"/>
        <end position="976"/>
    </location>
</feature>
<dbReference type="InterPro" id="IPR009081">
    <property type="entry name" value="PP-bd_ACP"/>
</dbReference>
<dbReference type="CDD" id="cd05930">
    <property type="entry name" value="A_NRPS"/>
    <property type="match status" value="1"/>
</dbReference>
<dbReference type="SUPFAM" id="SSF47336">
    <property type="entry name" value="ACP-like"/>
    <property type="match status" value="1"/>
</dbReference>
<comment type="caution">
    <text evidence="6">The sequence shown here is derived from an EMBL/GenBank/DDBJ whole genome shotgun (WGS) entry which is preliminary data.</text>
</comment>
<evidence type="ECO:0000256" key="3">
    <source>
        <dbReference type="ARBA" id="ARBA00022553"/>
    </source>
</evidence>
<dbReference type="InterPro" id="IPR036736">
    <property type="entry name" value="ACP-like_sf"/>
</dbReference>
<dbReference type="Gene3D" id="3.40.50.12780">
    <property type="entry name" value="N-terminal domain of ligase-like"/>
    <property type="match status" value="1"/>
</dbReference>
<dbReference type="SUPFAM" id="SSF52777">
    <property type="entry name" value="CoA-dependent acyltransferases"/>
    <property type="match status" value="2"/>
</dbReference>
<dbReference type="InterPro" id="IPR001242">
    <property type="entry name" value="Condensation_dom"/>
</dbReference>
<dbReference type="Pfam" id="PF13193">
    <property type="entry name" value="AMP-binding_C"/>
    <property type="match status" value="1"/>
</dbReference>
<gene>
    <name evidence="6" type="ORF">HCJ93_28060</name>
</gene>
<feature type="compositionally biased region" description="Low complexity" evidence="4">
    <location>
        <begin position="960"/>
        <end position="975"/>
    </location>
</feature>
<proteinExistence type="predicted"/>
<dbReference type="PROSITE" id="PS00012">
    <property type="entry name" value="PHOSPHOPANTETHEINE"/>
    <property type="match status" value="1"/>
</dbReference>
<dbReference type="Gene3D" id="1.10.1200.10">
    <property type="entry name" value="ACP-like"/>
    <property type="match status" value="1"/>
</dbReference>
<keyword evidence="7" id="KW-1185">Reference proteome</keyword>
<dbReference type="Gene3D" id="3.30.559.30">
    <property type="entry name" value="Nonribosomal peptide synthetase, condensation domain"/>
    <property type="match status" value="1"/>
</dbReference>
<evidence type="ECO:0000256" key="2">
    <source>
        <dbReference type="ARBA" id="ARBA00022450"/>
    </source>
</evidence>
<dbReference type="RefSeq" id="WP_167998640.1">
    <property type="nucleotide sequence ID" value="NZ_JAATEM010000048.1"/>
</dbReference>
<sequence length="1054" mass="110854">MPEATEVRSRPADSKEHALWLLDELVPVKGVNNLSVALQADGPLLGPALQGTVDLLLRRHEALRTVFRQEQAGLVKEVLDPAALRIEAEQLAAEPGEVAAVVGEFIARPFDIDGRPLVRAARVRCADGDAFCLAVHHLVFDTVSGAVLLEEFTAGYTALAAGAAPPAELLAAQPPYREPAPRAAAVEYWRGQLAGADAAGLALWCGSEDLPEPTLTGDQITADLSPRATEVLRRLQKELRAPEAVVLLAAYGLLLARHGAGPDLVVGTPVNVRAREASRAVGYHVNTLPLRIPVDLGGGFRDLVRTARDAFLGAVAHADVPVDVLLPELRRDGGASWRNTVFRHLFNYVPDDGRTSFPLGDTTARRLPGENGFSKFDLEFFFLSSADKVTVRAAYYTQVLDRADVQGLLERFEALLLAAAEGPDRPMGELPLAGPSDLAVLAASNDTARPVDPPSVLAAVRERVALTPSAPAVVGDGRSTTYAELWRAAEHTRDVLADAGVRAGGIVALAAPRGPELAAAALGVWLAGAVYLPVDPEHPVQRLAYVLEDSGAQAVLTAPGVELPEGVRARVVPLEPLARDGSGPLPDPGAGGPDPDCCAYLIYTSGSTGKPKGTLVGHRSLANVVQHFAEELKVTADDAVLWLTTFAFDISALELFLPLVCGGRLVVASDEARTDGRALLAEVVAHDVGIVQATPTTWRVVADAADGQLAGRRLVCGGEPLPPALARTLAASGGSLLNVYGPSETTIWSTSGPVPDEVDRVDVGRPIANTQVFVVDPDGRELPVGVQGELCIAGAGVALGYHNRPELTADRFRDHPAYGRHYRTGDLARLRPDGSVELLGRTDRQIKLRGHRIELGEVEAVLLDRPDVRDVAVVVVGRGGPDAALVAFVEPAQGAEGAEGGDGVAEVDTAGLTAHARSLLPSAAVPQEIVVLESLPTTANEKRDHLALTRLAEQRRSERSAAAGAGEASPEAQSGTAGRLLALWQSTLGRTDLGPHANFFDSGGHSLLGAQLVQRIEKTLGVPVRLADLFAHPTPLAMAEHLDPDAAAPSAPGN</sequence>
<comment type="cofactor">
    <cofactor evidence="1">
        <name>pantetheine 4'-phosphate</name>
        <dbReference type="ChEBI" id="CHEBI:47942"/>
    </cofactor>
</comment>
<organism evidence="6 7">
    <name type="scientific">Streptomyces composti</name>
    <dbReference type="NCBI Taxonomy" id="2720025"/>
    <lineage>
        <taxon>Bacteria</taxon>
        <taxon>Bacillati</taxon>
        <taxon>Actinomycetota</taxon>
        <taxon>Actinomycetes</taxon>
        <taxon>Kitasatosporales</taxon>
        <taxon>Streptomycetaceae</taxon>
        <taxon>Streptomyces</taxon>
    </lineage>
</organism>
<dbReference type="Gene3D" id="3.30.559.10">
    <property type="entry name" value="Chloramphenicol acetyltransferase-like domain"/>
    <property type="match status" value="1"/>
</dbReference>
<evidence type="ECO:0000259" key="5">
    <source>
        <dbReference type="PROSITE" id="PS50075"/>
    </source>
</evidence>
<dbReference type="PANTHER" id="PTHR45527:SF1">
    <property type="entry name" value="FATTY ACID SYNTHASE"/>
    <property type="match status" value="1"/>
</dbReference>
<dbReference type="PANTHER" id="PTHR45527">
    <property type="entry name" value="NONRIBOSOMAL PEPTIDE SYNTHETASE"/>
    <property type="match status" value="1"/>
</dbReference>
<evidence type="ECO:0000313" key="7">
    <source>
        <dbReference type="Proteomes" id="UP000730591"/>
    </source>
</evidence>
<dbReference type="NCBIfam" id="TIGR01733">
    <property type="entry name" value="AA-adenyl-dom"/>
    <property type="match status" value="1"/>
</dbReference>
<dbReference type="InterPro" id="IPR020806">
    <property type="entry name" value="PKS_PP-bd"/>
</dbReference>
<keyword evidence="2" id="KW-0596">Phosphopantetheine</keyword>
<dbReference type="Proteomes" id="UP000730591">
    <property type="component" value="Unassembled WGS sequence"/>
</dbReference>
<dbReference type="Pfam" id="PF00501">
    <property type="entry name" value="AMP-binding"/>
    <property type="match status" value="1"/>
</dbReference>
<dbReference type="PROSITE" id="PS00455">
    <property type="entry name" value="AMP_BINDING"/>
    <property type="match status" value="1"/>
</dbReference>
<dbReference type="PROSITE" id="PS50075">
    <property type="entry name" value="CARRIER"/>
    <property type="match status" value="1"/>
</dbReference>
<dbReference type="InterPro" id="IPR023213">
    <property type="entry name" value="CAT-like_dom_sf"/>
</dbReference>